<keyword evidence="3" id="KW-1185">Reference proteome</keyword>
<organism evidence="2 3">
    <name type="scientific">Ranatra chinensis</name>
    <dbReference type="NCBI Taxonomy" id="642074"/>
    <lineage>
        <taxon>Eukaryota</taxon>
        <taxon>Metazoa</taxon>
        <taxon>Ecdysozoa</taxon>
        <taxon>Arthropoda</taxon>
        <taxon>Hexapoda</taxon>
        <taxon>Insecta</taxon>
        <taxon>Pterygota</taxon>
        <taxon>Neoptera</taxon>
        <taxon>Paraneoptera</taxon>
        <taxon>Hemiptera</taxon>
        <taxon>Heteroptera</taxon>
        <taxon>Panheteroptera</taxon>
        <taxon>Nepomorpha</taxon>
        <taxon>Nepidae</taxon>
        <taxon>Ranatrinae</taxon>
        <taxon>Ranatra</taxon>
    </lineage>
</organism>
<reference evidence="2 3" key="1">
    <citation type="submission" date="2024-07" db="EMBL/GenBank/DDBJ databases">
        <title>Chromosome-level genome assembly of the water stick insect Ranatra chinensis (Heteroptera: Nepidae).</title>
        <authorList>
            <person name="Liu X."/>
        </authorList>
    </citation>
    <scope>NUCLEOTIDE SEQUENCE [LARGE SCALE GENOMIC DNA]</scope>
    <source>
        <strain evidence="2">Cailab_2021Rc</strain>
        <tissue evidence="2">Muscle</tissue>
    </source>
</reference>
<sequence length="121" mass="13331">MPSKRQNMFYEIKKQETTEIGTAIDSVETVVQSHFLHVLEDFRMLRSTRSVGGHIGVKHALYLRLSGVPSARGAQGVLVWSYLRALLILELEGAATGETPAHHSHTLDDRPPLQASGDDPS</sequence>
<comment type="caution">
    <text evidence="2">The sequence shown here is derived from an EMBL/GenBank/DDBJ whole genome shotgun (WGS) entry which is preliminary data.</text>
</comment>
<protein>
    <submittedName>
        <fullName evidence="2">Uncharacterized protein</fullName>
    </submittedName>
</protein>
<gene>
    <name evidence="2" type="ORF">AAG570_004126</name>
</gene>
<evidence type="ECO:0000313" key="2">
    <source>
        <dbReference type="EMBL" id="KAL1117811.1"/>
    </source>
</evidence>
<proteinExistence type="predicted"/>
<dbReference type="AlphaFoldDB" id="A0ABD0Y2W7"/>
<feature type="region of interest" description="Disordered" evidence="1">
    <location>
        <begin position="98"/>
        <end position="121"/>
    </location>
</feature>
<dbReference type="EMBL" id="JBFDAA010000015">
    <property type="protein sequence ID" value="KAL1117811.1"/>
    <property type="molecule type" value="Genomic_DNA"/>
</dbReference>
<dbReference type="Proteomes" id="UP001558652">
    <property type="component" value="Unassembled WGS sequence"/>
</dbReference>
<evidence type="ECO:0000256" key="1">
    <source>
        <dbReference type="SAM" id="MobiDB-lite"/>
    </source>
</evidence>
<accession>A0ABD0Y2W7</accession>
<evidence type="ECO:0000313" key="3">
    <source>
        <dbReference type="Proteomes" id="UP001558652"/>
    </source>
</evidence>
<name>A0ABD0Y2W7_9HEMI</name>